<evidence type="ECO:0000259" key="9">
    <source>
        <dbReference type="Pfam" id="PF03175"/>
    </source>
</evidence>
<dbReference type="EC" id="2.7.7.7" evidence="2"/>
<keyword evidence="3" id="KW-0808">Transferase</keyword>
<dbReference type="InterPro" id="IPR012337">
    <property type="entry name" value="RNaseH-like_sf"/>
</dbReference>
<comment type="catalytic activity">
    <reaction evidence="8">
        <text>DNA(n) + a 2'-deoxyribonucleoside 5'-triphosphate = DNA(n+1) + diphosphate</text>
        <dbReference type="Rhea" id="RHEA:22508"/>
        <dbReference type="Rhea" id="RHEA-COMP:17339"/>
        <dbReference type="Rhea" id="RHEA-COMP:17340"/>
        <dbReference type="ChEBI" id="CHEBI:33019"/>
        <dbReference type="ChEBI" id="CHEBI:61560"/>
        <dbReference type="ChEBI" id="CHEBI:173112"/>
        <dbReference type="EC" id="2.7.7.7"/>
    </reaction>
</comment>
<dbReference type="RefSeq" id="WP_353071483.1">
    <property type="nucleotide sequence ID" value="NZ_CP132938.1"/>
</dbReference>
<protein>
    <recommendedName>
        <fullName evidence="2">DNA-directed DNA polymerase</fullName>
        <ecNumber evidence="2">2.7.7.7</ecNumber>
    </recommendedName>
</protein>
<evidence type="ECO:0000256" key="3">
    <source>
        <dbReference type="ARBA" id="ARBA00022679"/>
    </source>
</evidence>
<dbReference type="GO" id="GO:0000166">
    <property type="term" value="F:nucleotide binding"/>
    <property type="evidence" value="ECO:0007669"/>
    <property type="project" value="InterPro"/>
</dbReference>
<evidence type="ECO:0000256" key="8">
    <source>
        <dbReference type="ARBA" id="ARBA00049244"/>
    </source>
</evidence>
<dbReference type="EMBL" id="CP132938">
    <property type="protein sequence ID" value="XCB21270.1"/>
    <property type="molecule type" value="Genomic_DNA"/>
</dbReference>
<keyword evidence="6" id="KW-0239">DNA-directed DNA polymerase</keyword>
<dbReference type="SUPFAM" id="SSF53098">
    <property type="entry name" value="Ribonuclease H-like"/>
    <property type="match status" value="1"/>
</dbReference>
<feature type="domain" description="DNA-directed DNA polymerase family B mitochondria/virus" evidence="9">
    <location>
        <begin position="212"/>
        <end position="342"/>
    </location>
</feature>
<dbReference type="AlphaFoldDB" id="A0AAU7YY96"/>
<evidence type="ECO:0000256" key="6">
    <source>
        <dbReference type="ARBA" id="ARBA00022932"/>
    </source>
</evidence>
<dbReference type="InterPro" id="IPR043502">
    <property type="entry name" value="DNA/RNA_pol_sf"/>
</dbReference>
<evidence type="ECO:0000256" key="4">
    <source>
        <dbReference type="ARBA" id="ARBA00022695"/>
    </source>
</evidence>
<evidence type="ECO:0000256" key="5">
    <source>
        <dbReference type="ARBA" id="ARBA00022705"/>
    </source>
</evidence>
<reference evidence="10" key="1">
    <citation type="submission" date="2023-08" db="EMBL/GenBank/DDBJ databases">
        <authorList>
            <person name="Messyasz A."/>
            <person name="Mannisto M.K."/>
            <person name="Kerkhof L.J."/>
            <person name="Haggblom M."/>
        </authorList>
    </citation>
    <scope>NUCLEOTIDE SEQUENCE</scope>
    <source>
        <strain evidence="10">M8UP39</strain>
    </source>
</reference>
<dbReference type="KEGG" id="tgi:RBB81_16995"/>
<name>A0AAU7YY96_9BACT</name>
<comment type="similarity">
    <text evidence="1">Belongs to the DNA polymerase type-B family.</text>
</comment>
<organism evidence="10">
    <name type="scientific">Tunturiibacter gelidiferens</name>
    <dbReference type="NCBI Taxonomy" id="3069689"/>
    <lineage>
        <taxon>Bacteria</taxon>
        <taxon>Pseudomonadati</taxon>
        <taxon>Acidobacteriota</taxon>
        <taxon>Terriglobia</taxon>
        <taxon>Terriglobales</taxon>
        <taxon>Acidobacteriaceae</taxon>
        <taxon>Tunturiibacter</taxon>
    </lineage>
</organism>
<sequence length="970" mass="108762">MLVFDTETRIDATQRLTFGSYRFILGGECQEEGLFFPNDLPDQDRKVLERYAAEHPAEAANKELKLLSLQQFLSKFFQAVYKGRCLLVGFNLPFDLARISRDATAARGRFAGGFSLGLWSYIDESGNELEDRFRPRVGIKHIDGKRALKGFTARNGCDLSDLIPDGSPTGDPEEGYKFRGHFLDLRTLAFALTDRGYSLADACKAFEVEHGKQHAEHNGEITSEYIDYNRRDVLATAELAEKLLTEFDKHPIELQPTKAYSPASIGKAHLQAMGIRPILERQPDFPKKYLGFAQSAFFGGRTSAHIRKTPVPVVYTDFLSMYPTVNINMGLWEFVTAREITIDAHCEKEITDFLNCVSADHLFNPDTWKNLAAFVQIIPDGDILPSRSKYATASNDWQVGVNHIYSDVENSTALWFALPDVVASVIITGRVPKIVAAFRLKAKGKSKGLNPITLRKVIKVDPRHQDLFKVVIEERKRLDFGTDMSKSEKSRLDKALKVLANSTSYGIYAEMNRQESDEKVDVLCHGIDPEPFTCKVKHPEIPGKYCFPPLAALITSAARLMLSLLEHCVSEKGGTYAMEDTDSMAIVATERGGLIPCPGGSYLKDGQPAIKALSWKEVEGIAKRFEALNPYDRDAIPGSVLKIEGDNFDPKTGKQRQLYCFAISAKRYALFLKDKHGKPELLRKDVNNDEDRWSEHGLGHLLNPTDLESDDRKWVGQAWLNMVRNSLGIPTGSLGFEDLLAVGRVTVSSPAVIRPLAKLNEGVPYSGQVKPFNFLLTCHVKPFGHPKGADPEHFHLIAPYNNKSSQWLKMDWIDQYTGDSYRITTSGHTGSARTALVKMYGDVLREYEFHPESKCADATGNPCDKQTVGLLQRRHVRIDQIKYIGKESNHLEDVDAGVVHFQESVYTEYVDPSRDEWNTKVLPAIKLLPLTYLVNESGLSRRALMNIRAGRSKPHAKNQERLQAIFRNGA</sequence>
<dbReference type="InterPro" id="IPR004868">
    <property type="entry name" value="DNA-dir_DNA_pol_B_mt/vir"/>
</dbReference>
<keyword evidence="5" id="KW-0235">DNA replication</keyword>
<dbReference type="Pfam" id="PF03175">
    <property type="entry name" value="DNA_pol_B_2"/>
    <property type="match status" value="1"/>
</dbReference>
<accession>A0AAU7YY96</accession>
<evidence type="ECO:0000256" key="1">
    <source>
        <dbReference type="ARBA" id="ARBA00005755"/>
    </source>
</evidence>
<evidence type="ECO:0000256" key="2">
    <source>
        <dbReference type="ARBA" id="ARBA00012417"/>
    </source>
</evidence>
<dbReference type="GO" id="GO:0003677">
    <property type="term" value="F:DNA binding"/>
    <property type="evidence" value="ECO:0007669"/>
    <property type="project" value="UniProtKB-KW"/>
</dbReference>
<dbReference type="GO" id="GO:0003887">
    <property type="term" value="F:DNA-directed DNA polymerase activity"/>
    <property type="evidence" value="ECO:0007669"/>
    <property type="project" value="UniProtKB-KW"/>
</dbReference>
<dbReference type="SUPFAM" id="SSF56672">
    <property type="entry name" value="DNA/RNA polymerases"/>
    <property type="match status" value="1"/>
</dbReference>
<keyword evidence="7" id="KW-0238">DNA-binding</keyword>
<dbReference type="GO" id="GO:0006260">
    <property type="term" value="P:DNA replication"/>
    <property type="evidence" value="ECO:0007669"/>
    <property type="project" value="UniProtKB-KW"/>
</dbReference>
<keyword evidence="4" id="KW-0548">Nucleotidyltransferase</keyword>
<gene>
    <name evidence="10" type="ORF">RBB81_16995</name>
</gene>
<proteinExistence type="inferred from homology"/>
<evidence type="ECO:0000313" key="10">
    <source>
        <dbReference type="EMBL" id="XCB21270.1"/>
    </source>
</evidence>
<evidence type="ECO:0000256" key="7">
    <source>
        <dbReference type="ARBA" id="ARBA00023125"/>
    </source>
</evidence>
<reference evidence="10" key="2">
    <citation type="journal article" date="2024" name="Environ. Microbiol.">
        <title>Genome analysis and description of Tunturibacter gen. nov. expands the diversity of Terriglobia in tundra soils.</title>
        <authorList>
            <person name="Messyasz A."/>
            <person name="Mannisto M.K."/>
            <person name="Kerkhof L.J."/>
            <person name="Haggblom M.M."/>
        </authorList>
    </citation>
    <scope>NUCLEOTIDE SEQUENCE</scope>
    <source>
        <strain evidence="10">M8UP39</strain>
    </source>
</reference>